<feature type="compositionally biased region" description="Polar residues" evidence="7">
    <location>
        <begin position="91"/>
        <end position="105"/>
    </location>
</feature>
<keyword evidence="5 8" id="KW-1133">Transmembrane helix</keyword>
<name>A0AAU9RHQ9_THLAR</name>
<evidence type="ECO:0000259" key="10">
    <source>
        <dbReference type="Pfam" id="PF14416"/>
    </source>
</evidence>
<reference evidence="11 12" key="1">
    <citation type="submission" date="2022-03" db="EMBL/GenBank/DDBJ databases">
        <authorList>
            <person name="Nunn A."/>
            <person name="Chopra R."/>
            <person name="Nunn A."/>
            <person name="Contreras Garrido A."/>
        </authorList>
    </citation>
    <scope>NUCLEOTIDE SEQUENCE [LARGE SCALE GENOMIC DNA]</scope>
</reference>
<dbReference type="GO" id="GO:0005794">
    <property type="term" value="C:Golgi apparatus"/>
    <property type="evidence" value="ECO:0007669"/>
    <property type="project" value="TreeGrafter"/>
</dbReference>
<evidence type="ECO:0000313" key="11">
    <source>
        <dbReference type="EMBL" id="CAH2041617.1"/>
    </source>
</evidence>
<dbReference type="PANTHER" id="PTHR32285:SF219">
    <property type="entry name" value="PROTEIN TRICHOME BIREFRINGENCE-LIKE 24"/>
    <property type="match status" value="1"/>
</dbReference>
<keyword evidence="12" id="KW-1185">Reference proteome</keyword>
<organism evidence="11 12">
    <name type="scientific">Thlaspi arvense</name>
    <name type="common">Field penny-cress</name>
    <dbReference type="NCBI Taxonomy" id="13288"/>
    <lineage>
        <taxon>Eukaryota</taxon>
        <taxon>Viridiplantae</taxon>
        <taxon>Streptophyta</taxon>
        <taxon>Embryophyta</taxon>
        <taxon>Tracheophyta</taxon>
        <taxon>Spermatophyta</taxon>
        <taxon>Magnoliopsida</taxon>
        <taxon>eudicotyledons</taxon>
        <taxon>Gunneridae</taxon>
        <taxon>Pentapetalae</taxon>
        <taxon>rosids</taxon>
        <taxon>malvids</taxon>
        <taxon>Brassicales</taxon>
        <taxon>Brassicaceae</taxon>
        <taxon>Thlaspideae</taxon>
        <taxon>Thlaspi</taxon>
    </lineage>
</organism>
<sequence length="511" mass="59271">MQLNWKWSSEKQYPLCVKLVVSILFLGLAFRLLFYRTNAFLNVSETLVSVDFQENRDRIPENGTQLSNNFNRSVSVDLDQSRYELTGKLNQYPENSTQASENPSVSPDLEQNKGQIDEHNGAHQPDNPKPSVSDSFPESRDQITKKGLEYAGFLIWHDYNNAEKCDLFTGDWIPSSSGPRYTNETCSLIEGHQNCMKNGRPDTGYLYWRWNPRDCELRPFDAELFLELMRNKSWAFIGDSISRNHVQSLLCTLSKVEQAVEVYHDEQYRSKRWHFPSYNFTVSVLWSPFLAKAATFEDYNGVSTADIQLHLDKLDSAWTNEFQSLDYMIFSSGKWFLKTAFYYENDTTLGCHNCPNKNQTELGFDFSYRKVLQNVFNFIVSSNHTGTIIYTTSSPDHFENGEWYNGGSCRRTEPVKEGELEVNELNKILRAVEMEEFEKAAAKASEWGINLKLLDVMQLSLLRPDGHPGLYRYFHPYDMDNSTKIFYDCLHWCLPGPIDSWNDLLMEMVLR</sequence>
<evidence type="ECO:0000256" key="1">
    <source>
        <dbReference type="ARBA" id="ARBA00004167"/>
    </source>
</evidence>
<comment type="subcellular location">
    <subcellularLocation>
        <location evidence="1">Membrane</location>
        <topology evidence="1">Single-pass membrane protein</topology>
    </subcellularLocation>
</comment>
<proteinExistence type="inferred from homology"/>
<evidence type="ECO:0008006" key="13">
    <source>
        <dbReference type="Google" id="ProtNLM"/>
    </source>
</evidence>
<dbReference type="AlphaFoldDB" id="A0AAU9RHQ9"/>
<gene>
    <name evidence="11" type="ORF">TAV2_LOCUS4491</name>
</gene>
<feature type="domain" description="Trichome birefringence-like N-terminal" evidence="10">
    <location>
        <begin position="163"/>
        <end position="216"/>
    </location>
</feature>
<evidence type="ECO:0000259" key="9">
    <source>
        <dbReference type="Pfam" id="PF13839"/>
    </source>
</evidence>
<feature type="region of interest" description="Disordered" evidence="7">
    <location>
        <begin position="91"/>
        <end position="140"/>
    </location>
</feature>
<dbReference type="Pfam" id="PF13839">
    <property type="entry name" value="PC-Esterase"/>
    <property type="match status" value="1"/>
</dbReference>
<evidence type="ECO:0000313" key="12">
    <source>
        <dbReference type="Proteomes" id="UP000836841"/>
    </source>
</evidence>
<protein>
    <recommendedName>
        <fullName evidence="13">Trichome birefringence-like N-terminal domain-containing protein</fullName>
    </recommendedName>
</protein>
<evidence type="ECO:0000256" key="6">
    <source>
        <dbReference type="ARBA" id="ARBA00023136"/>
    </source>
</evidence>
<evidence type="ECO:0000256" key="4">
    <source>
        <dbReference type="ARBA" id="ARBA00022968"/>
    </source>
</evidence>
<comment type="caution">
    <text evidence="11">The sequence shown here is derived from an EMBL/GenBank/DDBJ whole genome shotgun (WGS) entry which is preliminary data.</text>
</comment>
<evidence type="ECO:0000256" key="2">
    <source>
        <dbReference type="ARBA" id="ARBA00007727"/>
    </source>
</evidence>
<dbReference type="GO" id="GO:0016413">
    <property type="term" value="F:O-acetyltransferase activity"/>
    <property type="evidence" value="ECO:0007669"/>
    <property type="project" value="InterPro"/>
</dbReference>
<dbReference type="EMBL" id="CAJVSB020000110">
    <property type="protein sequence ID" value="CAH2041617.1"/>
    <property type="molecule type" value="Genomic_DNA"/>
</dbReference>
<keyword evidence="3 8" id="KW-0812">Transmembrane</keyword>
<dbReference type="Pfam" id="PF14416">
    <property type="entry name" value="PMR5N"/>
    <property type="match status" value="1"/>
</dbReference>
<dbReference type="Proteomes" id="UP000836841">
    <property type="component" value="Unassembled WGS sequence"/>
</dbReference>
<dbReference type="InterPro" id="IPR026057">
    <property type="entry name" value="TBL_C"/>
</dbReference>
<evidence type="ECO:0000256" key="7">
    <source>
        <dbReference type="SAM" id="MobiDB-lite"/>
    </source>
</evidence>
<dbReference type="PANTHER" id="PTHR32285">
    <property type="entry name" value="PROTEIN TRICHOME BIREFRINGENCE-LIKE 9-RELATED"/>
    <property type="match status" value="1"/>
</dbReference>
<keyword evidence="4" id="KW-0735">Signal-anchor</keyword>
<dbReference type="GO" id="GO:0016020">
    <property type="term" value="C:membrane"/>
    <property type="evidence" value="ECO:0007669"/>
    <property type="project" value="UniProtKB-SubCell"/>
</dbReference>
<keyword evidence="6 8" id="KW-0472">Membrane</keyword>
<evidence type="ECO:0000256" key="8">
    <source>
        <dbReference type="SAM" id="Phobius"/>
    </source>
</evidence>
<feature type="domain" description="Trichome birefringence-like C-terminal" evidence="9">
    <location>
        <begin position="219"/>
        <end position="508"/>
    </location>
</feature>
<accession>A0AAU9RHQ9</accession>
<dbReference type="InterPro" id="IPR029962">
    <property type="entry name" value="TBL"/>
</dbReference>
<evidence type="ECO:0000256" key="5">
    <source>
        <dbReference type="ARBA" id="ARBA00022989"/>
    </source>
</evidence>
<feature type="transmembrane region" description="Helical" evidence="8">
    <location>
        <begin position="12"/>
        <end position="34"/>
    </location>
</feature>
<evidence type="ECO:0000256" key="3">
    <source>
        <dbReference type="ARBA" id="ARBA00022692"/>
    </source>
</evidence>
<comment type="similarity">
    <text evidence="2">Belongs to the PC-esterase family. TBL subfamily.</text>
</comment>
<dbReference type="InterPro" id="IPR025846">
    <property type="entry name" value="TBL_N"/>
</dbReference>